<dbReference type="PANTHER" id="PTHR35894">
    <property type="entry name" value="GENERAL SECRETION PATHWAY PROTEIN A-RELATED"/>
    <property type="match status" value="1"/>
</dbReference>
<dbReference type="PANTHER" id="PTHR35894:SF5">
    <property type="entry name" value="MU-LIKE PROPHAGE FLUMU DNA TRANSPOSITION PROTEIN B"/>
    <property type="match status" value="1"/>
</dbReference>
<dbReference type="InterPro" id="IPR027417">
    <property type="entry name" value="P-loop_NTPase"/>
</dbReference>
<dbReference type="Pfam" id="PF13401">
    <property type="entry name" value="AAA_22"/>
    <property type="match status" value="1"/>
</dbReference>
<gene>
    <name evidence="2" type="ORF">GGR32_000170</name>
</gene>
<organism evidence="2 3">
    <name type="scientific">Mesonia hippocampi</name>
    <dbReference type="NCBI Taxonomy" id="1628250"/>
    <lineage>
        <taxon>Bacteria</taxon>
        <taxon>Pseudomonadati</taxon>
        <taxon>Bacteroidota</taxon>
        <taxon>Flavobacteriia</taxon>
        <taxon>Flavobacteriales</taxon>
        <taxon>Flavobacteriaceae</taxon>
        <taxon>Mesonia</taxon>
    </lineage>
</organism>
<dbReference type="Gene3D" id="3.40.50.300">
    <property type="entry name" value="P-loop containing nucleotide triphosphate hydrolases"/>
    <property type="match status" value="1"/>
</dbReference>
<proteinExistence type="predicted"/>
<dbReference type="Proteomes" id="UP000553034">
    <property type="component" value="Unassembled WGS sequence"/>
</dbReference>
<feature type="domain" description="ORC1/DEAH AAA+ ATPase" evidence="1">
    <location>
        <begin position="102"/>
        <end position="209"/>
    </location>
</feature>
<comment type="caution">
    <text evidence="2">The sequence shown here is derived from an EMBL/GenBank/DDBJ whole genome shotgun (WGS) entry which is preliminary data.</text>
</comment>
<dbReference type="RefSeq" id="WP_183475551.1">
    <property type="nucleotide sequence ID" value="NZ_JACIFO010000001.1"/>
</dbReference>
<evidence type="ECO:0000313" key="2">
    <source>
        <dbReference type="EMBL" id="MBB4117898.1"/>
    </source>
</evidence>
<dbReference type="GO" id="GO:0016887">
    <property type="term" value="F:ATP hydrolysis activity"/>
    <property type="evidence" value="ECO:0007669"/>
    <property type="project" value="InterPro"/>
</dbReference>
<evidence type="ECO:0000259" key="1">
    <source>
        <dbReference type="Pfam" id="PF13401"/>
    </source>
</evidence>
<evidence type="ECO:0000313" key="3">
    <source>
        <dbReference type="Proteomes" id="UP000553034"/>
    </source>
</evidence>
<dbReference type="EMBL" id="JACIFO010000001">
    <property type="protein sequence ID" value="MBB4117898.1"/>
    <property type="molecule type" value="Genomic_DNA"/>
</dbReference>
<dbReference type="SUPFAM" id="SSF52540">
    <property type="entry name" value="P-loop containing nucleoside triphosphate hydrolases"/>
    <property type="match status" value="1"/>
</dbReference>
<dbReference type="AlphaFoldDB" id="A0A840EIA8"/>
<accession>A0A840EIA8</accession>
<protein>
    <recommendedName>
        <fullName evidence="1">ORC1/DEAH AAA+ ATPase domain-containing protein</fullName>
    </recommendedName>
</protein>
<sequence>MIDSNFKSKIIEKMAQARANYTSNAKHARVLGINSAQYSRINKGDFEGVLSEAKWITLARRLNVQLSNKRKWVTVKTETFNYIYNQLEACQNRSISAILCDIAGIGKTHTAKYYCHENKNAIYIDCSQVKSKQKLIRKMAREFGLDHTGRYADVYEDLIFYLKQLPNPLIILDEAGDLDYAAFLELKALWNATEYDCGWYMMGADGLKQKITRQKDLKKVGYTEIFDRYGNDYKKVSPEGKESLQEFLMGQIAQVSKANNSKITPIQMFGKTKGSLRKVRTEIEKQYLSNE</sequence>
<keyword evidence="3" id="KW-1185">Reference proteome</keyword>
<name>A0A840EIA8_9FLAO</name>
<dbReference type="InterPro" id="IPR052026">
    <property type="entry name" value="ExeA_AAA_ATPase_DNA-bind"/>
</dbReference>
<reference evidence="2 3" key="1">
    <citation type="submission" date="2020-08" db="EMBL/GenBank/DDBJ databases">
        <title>Genomic Encyclopedia of Type Strains, Phase IV (KMG-IV): sequencing the most valuable type-strain genomes for metagenomic binning, comparative biology and taxonomic classification.</title>
        <authorList>
            <person name="Goeker M."/>
        </authorList>
    </citation>
    <scope>NUCLEOTIDE SEQUENCE [LARGE SCALE GENOMIC DNA]</scope>
    <source>
        <strain evidence="2 3">DSM 29568</strain>
    </source>
</reference>
<dbReference type="InterPro" id="IPR049945">
    <property type="entry name" value="AAA_22"/>
</dbReference>